<dbReference type="InterPro" id="IPR036291">
    <property type="entry name" value="NAD(P)-bd_dom_sf"/>
</dbReference>
<proteinExistence type="inferred from homology"/>
<evidence type="ECO:0000313" key="4">
    <source>
        <dbReference type="Proteomes" id="UP000561459"/>
    </source>
</evidence>
<dbReference type="GO" id="GO:0016491">
    <property type="term" value="F:oxidoreductase activity"/>
    <property type="evidence" value="ECO:0007669"/>
    <property type="project" value="UniProtKB-KW"/>
</dbReference>
<name>A0A7W6C6B8_9SPHN</name>
<dbReference type="Proteomes" id="UP000561459">
    <property type="component" value="Unassembled WGS sequence"/>
</dbReference>
<dbReference type="InterPro" id="IPR002347">
    <property type="entry name" value="SDR_fam"/>
</dbReference>
<organism evidence="3 4">
    <name type="scientific">Novosphingobium fluoreni</name>
    <dbReference type="NCBI Taxonomy" id="1391222"/>
    <lineage>
        <taxon>Bacteria</taxon>
        <taxon>Pseudomonadati</taxon>
        <taxon>Pseudomonadota</taxon>
        <taxon>Alphaproteobacteria</taxon>
        <taxon>Sphingomonadales</taxon>
        <taxon>Sphingomonadaceae</taxon>
        <taxon>Novosphingobium</taxon>
    </lineage>
</organism>
<protein>
    <submittedName>
        <fullName evidence="3">NAD(P)-dependent dehydrogenase (Short-subunit alcohol dehydrogenase family)</fullName>
    </submittedName>
</protein>
<reference evidence="3 4" key="1">
    <citation type="submission" date="2020-08" db="EMBL/GenBank/DDBJ databases">
        <title>Genomic Encyclopedia of Type Strains, Phase IV (KMG-IV): sequencing the most valuable type-strain genomes for metagenomic binning, comparative biology and taxonomic classification.</title>
        <authorList>
            <person name="Goeker M."/>
        </authorList>
    </citation>
    <scope>NUCLEOTIDE SEQUENCE [LARGE SCALE GENOMIC DNA]</scope>
    <source>
        <strain evidence="3 4">DSM 27568</strain>
    </source>
</reference>
<gene>
    <name evidence="3" type="ORF">GGR39_003334</name>
</gene>
<dbReference type="Pfam" id="PF13561">
    <property type="entry name" value="adh_short_C2"/>
    <property type="match status" value="1"/>
</dbReference>
<sequence length="269" mass="28018">MTIAQDVIYSLYTIPDKVAIVTGAGSGIGEATATLMAQAGAKVVVADLIEEEAQRVADAIVAAGGQAIAIKADVSEEVDVQAMAARTVETFGGIDILVNNAAYRPKADFFEMAVEDWDKMHAVNTRGTFLCSREAIKVMRAQGKERGGAIVNVSTIGTALPTIVNNVHYDSSKAGINSITKSTASEFAADGIRINAVMPGGVDSGGSRKMRADPSMNLPMRGPIMMPGRLLLGVAQPIELASAILFLVSPASSYMTGHIMAVDGGYLVG</sequence>
<dbReference type="PANTHER" id="PTHR24321">
    <property type="entry name" value="DEHYDROGENASES, SHORT CHAIN"/>
    <property type="match status" value="1"/>
</dbReference>
<evidence type="ECO:0000256" key="2">
    <source>
        <dbReference type="ARBA" id="ARBA00023002"/>
    </source>
</evidence>
<dbReference type="AlphaFoldDB" id="A0A7W6C6B8"/>
<dbReference type="EMBL" id="JACIDY010000013">
    <property type="protein sequence ID" value="MBB3941653.1"/>
    <property type="molecule type" value="Genomic_DNA"/>
</dbReference>
<comment type="similarity">
    <text evidence="1">Belongs to the short-chain dehydrogenases/reductases (SDR) family.</text>
</comment>
<dbReference type="RefSeq" id="WP_183618779.1">
    <property type="nucleotide sequence ID" value="NZ_JACIDY010000013.1"/>
</dbReference>
<keyword evidence="2" id="KW-0560">Oxidoreductase</keyword>
<dbReference type="PRINTS" id="PR00080">
    <property type="entry name" value="SDRFAMILY"/>
</dbReference>
<evidence type="ECO:0000256" key="1">
    <source>
        <dbReference type="ARBA" id="ARBA00006484"/>
    </source>
</evidence>
<dbReference type="Gene3D" id="3.40.50.720">
    <property type="entry name" value="NAD(P)-binding Rossmann-like Domain"/>
    <property type="match status" value="1"/>
</dbReference>
<dbReference type="PRINTS" id="PR00081">
    <property type="entry name" value="GDHRDH"/>
</dbReference>
<accession>A0A7W6C6B8</accession>
<evidence type="ECO:0000313" key="3">
    <source>
        <dbReference type="EMBL" id="MBB3941653.1"/>
    </source>
</evidence>
<keyword evidence="4" id="KW-1185">Reference proteome</keyword>
<dbReference type="FunFam" id="3.40.50.720:FF:000084">
    <property type="entry name" value="Short-chain dehydrogenase reductase"/>
    <property type="match status" value="1"/>
</dbReference>
<dbReference type="SUPFAM" id="SSF51735">
    <property type="entry name" value="NAD(P)-binding Rossmann-fold domains"/>
    <property type="match status" value="1"/>
</dbReference>
<dbReference type="PANTHER" id="PTHR24321:SF8">
    <property type="entry name" value="ESTRADIOL 17-BETA-DEHYDROGENASE 8-RELATED"/>
    <property type="match status" value="1"/>
</dbReference>
<comment type="caution">
    <text evidence="3">The sequence shown here is derived from an EMBL/GenBank/DDBJ whole genome shotgun (WGS) entry which is preliminary data.</text>
</comment>
<dbReference type="CDD" id="cd05233">
    <property type="entry name" value="SDR_c"/>
    <property type="match status" value="1"/>
</dbReference>